<evidence type="ECO:0000313" key="1">
    <source>
        <dbReference type="EMBL" id="TGO36816.1"/>
    </source>
</evidence>
<sequence>MDGDHILSRAIRGKLTRWKAKAGSIGRWCGRKNFLRRTRSNAKKAVAPIDSSFVQRDNNELDNKWGRMFHPFSRLPIELRLEILRMTWDSRNIGIVTKIAYVPSMQGTVTDVKKGMSLPPTISVN</sequence>
<dbReference type="EMBL" id="PQXK01000114">
    <property type="protein sequence ID" value="TGO36816.1"/>
    <property type="molecule type" value="Genomic_DNA"/>
</dbReference>
<dbReference type="Proteomes" id="UP000297814">
    <property type="component" value="Unassembled WGS sequence"/>
</dbReference>
<protein>
    <submittedName>
        <fullName evidence="1">Uncharacterized protein</fullName>
    </submittedName>
</protein>
<comment type="caution">
    <text evidence="1">The sequence shown here is derived from an EMBL/GenBank/DDBJ whole genome shotgun (WGS) entry which is preliminary data.</text>
</comment>
<reference evidence="1 2" key="1">
    <citation type="submission" date="2017-12" db="EMBL/GenBank/DDBJ databases">
        <title>Comparative genomics of Botrytis spp.</title>
        <authorList>
            <person name="Valero-Jimenez C.A."/>
            <person name="Tapia P."/>
            <person name="Veloso J."/>
            <person name="Silva-Moreno E."/>
            <person name="Staats M."/>
            <person name="Valdes J.H."/>
            <person name="Van Kan J.A.L."/>
        </authorList>
    </citation>
    <scope>NUCLEOTIDE SEQUENCE [LARGE SCALE GENOMIC DNA]</scope>
    <source>
        <strain evidence="1 2">Bh0001</strain>
    </source>
</reference>
<accession>A0A4Z1GIV6</accession>
<gene>
    <name evidence="1" type="ORF">BHYA_0114g00300</name>
</gene>
<organism evidence="1 2">
    <name type="scientific">Botrytis hyacinthi</name>
    <dbReference type="NCBI Taxonomy" id="278943"/>
    <lineage>
        <taxon>Eukaryota</taxon>
        <taxon>Fungi</taxon>
        <taxon>Dikarya</taxon>
        <taxon>Ascomycota</taxon>
        <taxon>Pezizomycotina</taxon>
        <taxon>Leotiomycetes</taxon>
        <taxon>Helotiales</taxon>
        <taxon>Sclerotiniaceae</taxon>
        <taxon>Botrytis</taxon>
    </lineage>
</organism>
<name>A0A4Z1GIV6_9HELO</name>
<proteinExistence type="predicted"/>
<keyword evidence="2" id="KW-1185">Reference proteome</keyword>
<dbReference type="AlphaFoldDB" id="A0A4Z1GIV6"/>
<evidence type="ECO:0000313" key="2">
    <source>
        <dbReference type="Proteomes" id="UP000297814"/>
    </source>
</evidence>